<name>A0A0K2V6B7_LEPSM</name>
<dbReference type="AlphaFoldDB" id="A0A0K2V6B7"/>
<evidence type="ECO:0000313" key="1">
    <source>
        <dbReference type="EMBL" id="CDW45845.1"/>
    </source>
</evidence>
<dbReference type="EMBL" id="HACA01028484">
    <property type="protein sequence ID" value="CDW45845.1"/>
    <property type="molecule type" value="Transcribed_RNA"/>
</dbReference>
<reference evidence="1" key="1">
    <citation type="submission" date="2014-05" db="EMBL/GenBank/DDBJ databases">
        <authorList>
            <person name="Chronopoulou M."/>
        </authorList>
    </citation>
    <scope>NUCLEOTIDE SEQUENCE</scope>
    <source>
        <tissue evidence="1">Whole organism</tissue>
    </source>
</reference>
<proteinExistence type="predicted"/>
<sequence>MSFLNVVGSVDYQLLLI</sequence>
<accession>A0A0K2V6B7</accession>
<organism evidence="1">
    <name type="scientific">Lepeophtheirus salmonis</name>
    <name type="common">Salmon louse</name>
    <name type="synonym">Caligus salmonis</name>
    <dbReference type="NCBI Taxonomy" id="72036"/>
    <lineage>
        <taxon>Eukaryota</taxon>
        <taxon>Metazoa</taxon>
        <taxon>Ecdysozoa</taxon>
        <taxon>Arthropoda</taxon>
        <taxon>Crustacea</taxon>
        <taxon>Multicrustacea</taxon>
        <taxon>Hexanauplia</taxon>
        <taxon>Copepoda</taxon>
        <taxon>Siphonostomatoida</taxon>
        <taxon>Caligidae</taxon>
        <taxon>Lepeophtheirus</taxon>
    </lineage>
</organism>
<protein>
    <submittedName>
        <fullName evidence="1">Uncharacterized protein</fullName>
    </submittedName>
</protein>